<evidence type="ECO:0000256" key="2">
    <source>
        <dbReference type="ARBA" id="ARBA00023186"/>
    </source>
</evidence>
<evidence type="ECO:0000313" key="4">
    <source>
        <dbReference type="EMBL" id="KAL2501644.1"/>
    </source>
</evidence>
<dbReference type="Pfam" id="PF02970">
    <property type="entry name" value="TBCA"/>
    <property type="match status" value="1"/>
</dbReference>
<evidence type="ECO:0000313" key="5">
    <source>
        <dbReference type="Proteomes" id="UP001604277"/>
    </source>
</evidence>
<feature type="domain" description="Nucleotide-diphospho-sugar transferase" evidence="3">
    <location>
        <begin position="106"/>
        <end position="306"/>
    </location>
</feature>
<dbReference type="Gene3D" id="1.20.58.90">
    <property type="match status" value="1"/>
</dbReference>
<dbReference type="InterPro" id="IPR005069">
    <property type="entry name" value="Nucl-diP-sugar_transferase"/>
</dbReference>
<proteinExistence type="inferred from homology"/>
<keyword evidence="5" id="KW-1185">Reference proteome</keyword>
<dbReference type="Proteomes" id="UP001604277">
    <property type="component" value="Unassembled WGS sequence"/>
</dbReference>
<dbReference type="PANTHER" id="PTHR46038:SF12">
    <property type="entry name" value="OS03G0731800 PROTEIN"/>
    <property type="match status" value="1"/>
</dbReference>
<dbReference type="InterPro" id="IPR012340">
    <property type="entry name" value="NA-bd_OB-fold"/>
</dbReference>
<dbReference type="InterPro" id="IPR044821">
    <property type="entry name" value="At1g28695/At4g15970-like"/>
</dbReference>
<dbReference type="Gene3D" id="2.40.50.140">
    <property type="entry name" value="Nucleic acid-binding proteins"/>
    <property type="match status" value="1"/>
</dbReference>
<name>A0ABD1SN35_9LAMI</name>
<evidence type="ECO:0000259" key="3">
    <source>
        <dbReference type="Pfam" id="PF03407"/>
    </source>
</evidence>
<reference evidence="5" key="1">
    <citation type="submission" date="2024-07" db="EMBL/GenBank/DDBJ databases">
        <title>Two chromosome-level genome assemblies of Korean endemic species Abeliophyllum distichum and Forsythia ovata (Oleaceae).</title>
        <authorList>
            <person name="Jang H."/>
        </authorList>
    </citation>
    <scope>NUCLEOTIDE SEQUENCE [LARGE SCALE GENOMIC DNA]</scope>
</reference>
<dbReference type="InterPro" id="IPR036126">
    <property type="entry name" value="TBCA_sf"/>
</dbReference>
<dbReference type="InterPro" id="IPR004226">
    <property type="entry name" value="TBCA"/>
</dbReference>
<dbReference type="Pfam" id="PF03407">
    <property type="entry name" value="Nucleotid_trans"/>
    <property type="match status" value="1"/>
</dbReference>
<organism evidence="4 5">
    <name type="scientific">Forsythia ovata</name>
    <dbReference type="NCBI Taxonomy" id="205694"/>
    <lineage>
        <taxon>Eukaryota</taxon>
        <taxon>Viridiplantae</taxon>
        <taxon>Streptophyta</taxon>
        <taxon>Embryophyta</taxon>
        <taxon>Tracheophyta</taxon>
        <taxon>Spermatophyta</taxon>
        <taxon>Magnoliopsida</taxon>
        <taxon>eudicotyledons</taxon>
        <taxon>Gunneridae</taxon>
        <taxon>Pentapetalae</taxon>
        <taxon>asterids</taxon>
        <taxon>lamiids</taxon>
        <taxon>Lamiales</taxon>
        <taxon>Oleaceae</taxon>
        <taxon>Forsythieae</taxon>
        <taxon>Forsythia</taxon>
    </lineage>
</organism>
<dbReference type="EMBL" id="JBFOLJ010000010">
    <property type="protein sequence ID" value="KAL2501644.1"/>
    <property type="molecule type" value="Genomic_DNA"/>
</dbReference>
<sequence length="510" mass="57925">MDYSKNSITNLAILSLLLATVILLCSWSPLKGQHFFSFKKLPLSEPNSTIVKDELEIALEKASMAGKTVIIAIVNKAYVEPHADEYPTMFDLFLEGFWVGEETRSLVDHLLLVAMDQTAYDRCKFRRLNCYKVVTGDNDFAGEKLYMSDEFIKMMWRRTLFLLNVLKRGYSFIFTDTDVLWLRNPFPRLSKNKKIDLQISTDWFNGNASSEKNQINTGFYFIRSNDKTISLFEKWYGMRDNSTGLKEQDVLENLVRGGMLKELGLNARILETLYFSGFCNDSKDVTAVATVHANCCRSIAAKVADLKAVLRDWKGFKGAANNSIIDNFQWFKILVRVIDGTGSASLLMWDHECIRLVKNANDLKDEMVKNSADVGYSSEIEALIDRKILFEIQIKLSNRHRNFVPGFGVHYGGDGGHEFFGRGVVGGEIAVEIYSIVFLEFPSKLTIPENVLAESRMMIPDCRKRLEGALADLKGTLVELEELDQKEGPEIEDARSIITEVEQIFQTYEA</sequence>
<dbReference type="PANTHER" id="PTHR46038">
    <property type="entry name" value="EXPRESSED PROTEIN-RELATED"/>
    <property type="match status" value="1"/>
</dbReference>
<keyword evidence="2" id="KW-0143">Chaperone</keyword>
<dbReference type="SUPFAM" id="SSF46988">
    <property type="entry name" value="Tubulin chaperone cofactor A"/>
    <property type="match status" value="1"/>
</dbReference>
<protein>
    <recommendedName>
        <fullName evidence="3">Nucleotide-diphospho-sugar transferase domain-containing protein</fullName>
    </recommendedName>
</protein>
<evidence type="ECO:0000256" key="1">
    <source>
        <dbReference type="ARBA" id="ARBA00006806"/>
    </source>
</evidence>
<gene>
    <name evidence="4" type="ORF">Fot_35492</name>
</gene>
<comment type="similarity">
    <text evidence="1">Belongs to the TBCA family.</text>
</comment>
<dbReference type="AlphaFoldDB" id="A0ABD1SN35"/>
<accession>A0ABD1SN35</accession>
<comment type="caution">
    <text evidence="4">The sequence shown here is derived from an EMBL/GenBank/DDBJ whole genome shotgun (WGS) entry which is preliminary data.</text>
</comment>